<dbReference type="AlphaFoldDB" id="A0A0S4J3M5"/>
<sequence>EAHAHVSRPLETHFFFVPEVQRRLERVQRTAMPAVDAGVLYLLPERFEAGVASFFEAGIFELQRQRVSDSCGADAFDWGLNVSLAALLPIDASSSSEAHAAHVSRPLETLGLINSGLYFGDYTAMKAALKLLADSMAGCGSSNVSTSTTACGTSNDQGMLHCLGMGGFDNVRFPHDVVMLNPDTHPYTHMFRFESFIQFYEPGTPREVNDRFENAFVYPCTKSVRTQISRRKSDDHISVGPYAVVHQAEYESHYNFYVMEKLGRL</sequence>
<evidence type="ECO:0000313" key="1">
    <source>
        <dbReference type="EMBL" id="CUG38741.1"/>
    </source>
</evidence>
<dbReference type="EMBL" id="CYKH01000784">
    <property type="protein sequence ID" value="CUG38741.1"/>
    <property type="molecule type" value="Genomic_DNA"/>
</dbReference>
<proteinExistence type="predicted"/>
<keyword evidence="2" id="KW-1185">Reference proteome</keyword>
<gene>
    <name evidence="1" type="ORF">BSAL_78625</name>
</gene>
<name>A0A0S4J3M5_BODSA</name>
<organism evidence="1 2">
    <name type="scientific">Bodo saltans</name>
    <name type="common">Flagellated protozoan</name>
    <dbReference type="NCBI Taxonomy" id="75058"/>
    <lineage>
        <taxon>Eukaryota</taxon>
        <taxon>Discoba</taxon>
        <taxon>Euglenozoa</taxon>
        <taxon>Kinetoplastea</taxon>
        <taxon>Metakinetoplastina</taxon>
        <taxon>Eubodonida</taxon>
        <taxon>Bodonidae</taxon>
        <taxon>Bodo</taxon>
    </lineage>
</organism>
<dbReference type="VEuPathDB" id="TriTrypDB:BSAL_78625"/>
<reference evidence="2" key="1">
    <citation type="submission" date="2015-09" db="EMBL/GenBank/DDBJ databases">
        <authorList>
            <consortium name="Pathogen Informatics"/>
        </authorList>
    </citation>
    <scope>NUCLEOTIDE SEQUENCE [LARGE SCALE GENOMIC DNA]</scope>
    <source>
        <strain evidence="2">Lake Konstanz</strain>
    </source>
</reference>
<dbReference type="Proteomes" id="UP000051952">
    <property type="component" value="Unassembled WGS sequence"/>
</dbReference>
<feature type="non-terminal residue" evidence="1">
    <location>
        <position position="1"/>
    </location>
</feature>
<evidence type="ECO:0000313" key="2">
    <source>
        <dbReference type="Proteomes" id="UP000051952"/>
    </source>
</evidence>
<accession>A0A0S4J3M5</accession>
<protein>
    <submittedName>
        <fullName evidence="1">Uncharacterized protein</fullName>
    </submittedName>
</protein>